<evidence type="ECO:0000313" key="3">
    <source>
        <dbReference type="EMBL" id="ESS00844.1"/>
    </source>
</evidence>
<evidence type="ECO:0000259" key="2">
    <source>
        <dbReference type="SMART" id="SM00363"/>
    </source>
</evidence>
<dbReference type="Gene3D" id="3.30.1370.160">
    <property type="match status" value="1"/>
</dbReference>
<dbReference type="InterPro" id="IPR040591">
    <property type="entry name" value="RqcP2_RBD"/>
</dbReference>
<dbReference type="Proteomes" id="UP000018412">
    <property type="component" value="Unassembled WGS sequence"/>
</dbReference>
<dbReference type="InterPro" id="IPR002942">
    <property type="entry name" value="S4_RNA-bd"/>
</dbReference>
<reference evidence="3 4" key="2">
    <citation type="journal article" date="2015" name="Genome Announc.">
        <title>Draft Genome Sequence of Lactobacillus fermentum NB-22.</title>
        <authorList>
            <person name="Chaplin A.V."/>
            <person name="Shkoporov A.N."/>
            <person name="Efimov B.A."/>
            <person name="Pikina A.P."/>
            <person name="Borisova O.Y."/>
            <person name="Gladko I.A."/>
            <person name="Postnikova E.A."/>
            <person name="Lordkipanidze A.E."/>
            <person name="Kafarskaia L.I."/>
        </authorList>
    </citation>
    <scope>NUCLEOTIDE SEQUENCE [LARGE SCALE GENOMIC DNA]</scope>
    <source>
        <strain evidence="3 4">NB-22</strain>
    </source>
</reference>
<evidence type="ECO:0000313" key="4">
    <source>
        <dbReference type="Proteomes" id="UP000018412"/>
    </source>
</evidence>
<comment type="caution">
    <text evidence="3">The sequence shown here is derived from an EMBL/GenBank/DDBJ whole genome shotgun (WGS) entry which is preliminary data.</text>
</comment>
<protein>
    <submittedName>
        <fullName evidence="3">RNA-binding protein</fullName>
    </submittedName>
</protein>
<dbReference type="Gene3D" id="3.10.290.10">
    <property type="entry name" value="RNA-binding S4 domain"/>
    <property type="match status" value="1"/>
</dbReference>
<dbReference type="CDD" id="cd00165">
    <property type="entry name" value="S4"/>
    <property type="match status" value="1"/>
</dbReference>
<keyword evidence="1" id="KW-0694">RNA-binding</keyword>
<dbReference type="PANTHER" id="PTHR13633:SF3">
    <property type="entry name" value="MITOCHONDRIAL TRANSCRIPTION RESCUE FACTOR 1"/>
    <property type="match status" value="1"/>
</dbReference>
<dbReference type="InterPro" id="IPR048443">
    <property type="entry name" value="RqcP2_N"/>
</dbReference>
<dbReference type="PANTHER" id="PTHR13633">
    <property type="entry name" value="MITOCHONDRIAL TRANSCRIPTION RESCUE FACTOR 1"/>
    <property type="match status" value="1"/>
</dbReference>
<dbReference type="Pfam" id="PF01479">
    <property type="entry name" value="S4"/>
    <property type="match status" value="1"/>
</dbReference>
<organism evidence="3 4">
    <name type="scientific">Limosilactobacillus fermentum NB-22</name>
    <dbReference type="NCBI Taxonomy" id="1408443"/>
    <lineage>
        <taxon>Bacteria</taxon>
        <taxon>Bacillati</taxon>
        <taxon>Bacillota</taxon>
        <taxon>Bacilli</taxon>
        <taxon>Lactobacillales</taxon>
        <taxon>Lactobacillaceae</taxon>
        <taxon>Limosilactobacillus</taxon>
    </lineage>
</organism>
<dbReference type="GO" id="GO:0003723">
    <property type="term" value="F:RNA binding"/>
    <property type="evidence" value="ECO:0007669"/>
    <property type="project" value="UniProtKB-KW"/>
</dbReference>
<dbReference type="Pfam" id="PF17774">
    <property type="entry name" value="YlmH_RBD"/>
    <property type="match status" value="1"/>
</dbReference>
<dbReference type="PROSITE" id="PS50889">
    <property type="entry name" value="S4"/>
    <property type="match status" value="1"/>
</dbReference>
<accession>A0A829LRY0</accession>
<reference evidence="4" key="1">
    <citation type="submission" date="2013-10" db="EMBL/GenBank/DDBJ databases">
        <title>Draft genome sequence of Lactobacillus fermentum NB-22.</title>
        <authorList>
            <person name="Chaplin A.V."/>
            <person name="Shkoporov A.N."/>
            <person name="Khokhlova E.V."/>
            <person name="Efimov B.A."/>
            <person name="Kafarskaia L.I."/>
        </authorList>
    </citation>
    <scope>NUCLEOTIDE SEQUENCE [LARGE SCALE GENOMIC DNA]</scope>
    <source>
        <strain evidence="4">NB-22</strain>
    </source>
</reference>
<gene>
    <name evidence="3" type="ORF">NB22_07765</name>
</gene>
<dbReference type="Pfam" id="PF21278">
    <property type="entry name" value="YlmH_1st"/>
    <property type="match status" value="1"/>
</dbReference>
<feature type="domain" description="RNA-binding S4" evidence="2">
    <location>
        <begin position="185"/>
        <end position="250"/>
    </location>
</feature>
<name>A0A829LRY0_LIMFE</name>
<proteinExistence type="predicted"/>
<dbReference type="AlphaFoldDB" id="A0A829LRY0"/>
<dbReference type="InterPro" id="IPR036986">
    <property type="entry name" value="S4_RNA-bd_sf"/>
</dbReference>
<dbReference type="Gene3D" id="3.30.70.330">
    <property type="match status" value="1"/>
</dbReference>
<evidence type="ECO:0000256" key="1">
    <source>
        <dbReference type="PROSITE-ProRule" id="PRU00182"/>
    </source>
</evidence>
<sequence length="262" mass="30340">MMEQVNVKQHFRADEAPFIDQVNDWLTTAGDQYRPVLTAFLNPRQRYIMRVIANRQDEVKVAFKGAYPGAEMQRGLAYPAYYQPTEDDFELQLLEINYPQKFAELHHRQVMGAVLSTGVERGAFGDIIASDEHWQIIIQRQLSDYLIEQVTSIGKAKVRLEKRELQGARAPQEDWQELVTTVASLRLDAVVAASFNYSRNRAKQLIERGQVRVNWEEIDRPDYELASRDLISVRHGGRIKVQEELGQNRHERTRIRLAVIHA</sequence>
<dbReference type="SUPFAM" id="SSF55174">
    <property type="entry name" value="Alpha-L RNA-binding motif"/>
    <property type="match status" value="1"/>
</dbReference>
<dbReference type="EMBL" id="AYHA01000135">
    <property type="protein sequence ID" value="ESS00844.1"/>
    <property type="molecule type" value="Genomic_DNA"/>
</dbReference>
<dbReference type="SMART" id="SM00363">
    <property type="entry name" value="S4"/>
    <property type="match status" value="1"/>
</dbReference>
<dbReference type="InterPro" id="IPR012677">
    <property type="entry name" value="Nucleotide-bd_a/b_plait_sf"/>
</dbReference>